<accession>A0A1Y0SVY0</accession>
<evidence type="ECO:0000313" key="2">
    <source>
        <dbReference type="Proteomes" id="UP000225448"/>
    </source>
</evidence>
<evidence type="ECO:0000313" key="1">
    <source>
        <dbReference type="EMBL" id="ARV76724.1"/>
    </source>
</evidence>
<sequence length="204" mass="23122">MLQQTYGVDLMDIAAGGHMDTNTVNWLADRSMALRETIGSVAMNWLDTARSFVQVIDTSSAIQALRNITSKQEGMWNTNNIHQCRTIEELQTANPVQQRYIMAEPRLRDMFLNNSVEGYGDSYTNFQGDAIGIKQFDYRQVTDGIMLEQPDETFVVNTFYETIPDGDLELTLHQKVDILRNWNMVNVALDAAEMDPTSQVGNML</sequence>
<dbReference type="EMBL" id="MF042360">
    <property type="protein sequence ID" value="ARV76724.1"/>
    <property type="molecule type" value="Genomic_DNA"/>
</dbReference>
<organism evidence="1 2">
    <name type="scientific">Pseudomonas phage Phabio</name>
    <dbReference type="NCBI Taxonomy" id="2006668"/>
    <lineage>
        <taxon>Viruses</taxon>
        <taxon>Duplodnaviria</taxon>
        <taxon>Heunggongvirae</taxon>
        <taxon>Uroviricota</taxon>
        <taxon>Caudoviricetes</taxon>
        <taxon>Chimalliviridae</taxon>
        <taxon>Phabiovirus</taxon>
        <taxon>Phabiovirus phabio</taxon>
    </lineage>
</organism>
<gene>
    <name evidence="1" type="ORF">PHABIO_93</name>
</gene>
<reference evidence="1 2" key="1">
    <citation type="submission" date="2017-05" db="EMBL/GenBank/DDBJ databases">
        <authorList>
            <person name="Song R."/>
            <person name="Chenine A.L."/>
            <person name="Ruprecht R.M."/>
        </authorList>
    </citation>
    <scope>NUCLEOTIDE SEQUENCE [LARGE SCALE GENOMIC DNA]</scope>
</reference>
<keyword evidence="2" id="KW-1185">Reference proteome</keyword>
<name>A0A1Y0SVY0_9CAUD</name>
<proteinExistence type="predicted"/>
<dbReference type="Proteomes" id="UP000225448">
    <property type="component" value="Segment"/>
</dbReference>
<protein>
    <submittedName>
        <fullName evidence="1">Uncharacterized protein</fullName>
    </submittedName>
</protein>